<comment type="caution">
    <text evidence="1">The sequence shown here is derived from an EMBL/GenBank/DDBJ whole genome shotgun (WGS) entry which is preliminary data.</text>
</comment>
<dbReference type="AlphaFoldDB" id="A0A7W3P553"/>
<dbReference type="EMBL" id="JACGWT010000002">
    <property type="protein sequence ID" value="MBA8793497.1"/>
    <property type="molecule type" value="Genomic_DNA"/>
</dbReference>
<dbReference type="Proteomes" id="UP000523079">
    <property type="component" value="Unassembled WGS sequence"/>
</dbReference>
<gene>
    <name evidence="1" type="ORF">FHX74_001102</name>
</gene>
<sequence length="36" mass="3955">MIMSPMIMSPMIMSPTITAVVMMPESIMLDPGKDRA</sequence>
<protein>
    <submittedName>
        <fullName evidence="1">Uncharacterized protein</fullName>
    </submittedName>
</protein>
<proteinExistence type="predicted"/>
<evidence type="ECO:0000313" key="2">
    <source>
        <dbReference type="Proteomes" id="UP000523079"/>
    </source>
</evidence>
<reference evidence="1 2" key="1">
    <citation type="submission" date="2020-07" db="EMBL/GenBank/DDBJ databases">
        <title>Sequencing the genomes of 1000 actinobacteria strains.</title>
        <authorList>
            <person name="Klenk H.-P."/>
        </authorList>
    </citation>
    <scope>NUCLEOTIDE SEQUENCE [LARGE SCALE GENOMIC DNA]</scope>
    <source>
        <strain evidence="1 2">DSM 100723</strain>
    </source>
</reference>
<keyword evidence="2" id="KW-1185">Reference proteome</keyword>
<organism evidence="1 2">
    <name type="scientific">Microlunatus kandeliicorticis</name>
    <dbReference type="NCBI Taxonomy" id="1759536"/>
    <lineage>
        <taxon>Bacteria</taxon>
        <taxon>Bacillati</taxon>
        <taxon>Actinomycetota</taxon>
        <taxon>Actinomycetes</taxon>
        <taxon>Propionibacteriales</taxon>
        <taxon>Propionibacteriaceae</taxon>
        <taxon>Microlunatus</taxon>
    </lineage>
</organism>
<evidence type="ECO:0000313" key="1">
    <source>
        <dbReference type="EMBL" id="MBA8793497.1"/>
    </source>
</evidence>
<accession>A0A7W3P553</accession>
<name>A0A7W3P553_9ACTN</name>